<dbReference type="eggNOG" id="ENOG502RWIU">
    <property type="taxonomic scope" value="Eukaryota"/>
</dbReference>
<keyword evidence="1" id="KW-0175">Coiled coil</keyword>
<dbReference type="AlphaFoldDB" id="B7FQB2"/>
<dbReference type="Gene3D" id="1.20.1270.60">
    <property type="entry name" value="Arfaptin homology (AH) domain/BAR domain"/>
    <property type="match status" value="1"/>
</dbReference>
<dbReference type="SUPFAM" id="SSF103657">
    <property type="entry name" value="BAR/IMD domain-like"/>
    <property type="match status" value="1"/>
</dbReference>
<dbReference type="HOGENOM" id="CLU_904513_0_0_1"/>
<proteinExistence type="predicted"/>
<protein>
    <submittedName>
        <fullName evidence="3">Uncharacterized protein</fullName>
    </submittedName>
</protein>
<dbReference type="EMBL" id="CM000605">
    <property type="protein sequence ID" value="EEC51830.1"/>
    <property type="molecule type" value="Genomic_DNA"/>
</dbReference>
<organism evidence="3 4">
    <name type="scientific">Phaeodactylum tricornutum (strain CCAP 1055/1)</name>
    <dbReference type="NCBI Taxonomy" id="556484"/>
    <lineage>
        <taxon>Eukaryota</taxon>
        <taxon>Sar</taxon>
        <taxon>Stramenopiles</taxon>
        <taxon>Ochrophyta</taxon>
        <taxon>Bacillariophyta</taxon>
        <taxon>Bacillariophyceae</taxon>
        <taxon>Bacillariophycidae</taxon>
        <taxon>Naviculales</taxon>
        <taxon>Phaeodactylaceae</taxon>
        <taxon>Phaeodactylum</taxon>
    </lineage>
</organism>
<feature type="coiled-coil region" evidence="1">
    <location>
        <begin position="164"/>
        <end position="220"/>
    </location>
</feature>
<sequence length="308" mass="34678">MVMTKEPAQSPTSPTREKEDLQKPTAVEASPVASRLSRCVETSYQTRRDSLHALDLVPLTKDYEVLRKRLRSLVATAKHFRLVTLQADEARLTMLQALTDLSIDSPIYRCIGDTTNEGSMASLQIRMSTETKHSGDRFQKNVIDYAAEWESVVNTQIDAGLVEVKKLRETLNHYESKVEGLRKKTNSLESKGKTTPDRKMERLNRNEAKLEEAAKAYEDKALKQCALMEEATAQGWRDLHPLVQRLVKWETERCDRESGVLLGGKPYLEFLDETVSASSDSTPKATEENADTVDQKSPANSETSETDK</sequence>
<feature type="compositionally biased region" description="Polar residues" evidence="2">
    <location>
        <begin position="275"/>
        <end position="284"/>
    </location>
</feature>
<dbReference type="PaxDb" id="2850-Phatr54026"/>
<keyword evidence="4" id="KW-1185">Reference proteome</keyword>
<feature type="compositionally biased region" description="Polar residues" evidence="2">
    <location>
        <begin position="295"/>
        <end position="308"/>
    </location>
</feature>
<dbReference type="KEGG" id="pti:PHATRDRAFT_54026"/>
<accession>B7FQB2</accession>
<reference evidence="3 4" key="1">
    <citation type="journal article" date="2008" name="Nature">
        <title>The Phaeodactylum genome reveals the evolutionary history of diatom genomes.</title>
        <authorList>
            <person name="Bowler C."/>
            <person name="Allen A.E."/>
            <person name="Badger J.H."/>
            <person name="Grimwood J."/>
            <person name="Jabbari K."/>
            <person name="Kuo A."/>
            <person name="Maheswari U."/>
            <person name="Martens C."/>
            <person name="Maumus F."/>
            <person name="Otillar R.P."/>
            <person name="Rayko E."/>
            <person name="Salamov A."/>
            <person name="Vandepoele K."/>
            <person name="Beszteri B."/>
            <person name="Gruber A."/>
            <person name="Heijde M."/>
            <person name="Katinka M."/>
            <person name="Mock T."/>
            <person name="Valentin K."/>
            <person name="Verret F."/>
            <person name="Berges J.A."/>
            <person name="Brownlee C."/>
            <person name="Cadoret J.P."/>
            <person name="Chiovitti A."/>
            <person name="Choi C.J."/>
            <person name="Coesel S."/>
            <person name="De Martino A."/>
            <person name="Detter J.C."/>
            <person name="Durkin C."/>
            <person name="Falciatore A."/>
            <person name="Fournet J."/>
            <person name="Haruta M."/>
            <person name="Huysman M.J."/>
            <person name="Jenkins B.D."/>
            <person name="Jiroutova K."/>
            <person name="Jorgensen R.E."/>
            <person name="Joubert Y."/>
            <person name="Kaplan A."/>
            <person name="Kroger N."/>
            <person name="Kroth P.G."/>
            <person name="La Roche J."/>
            <person name="Lindquist E."/>
            <person name="Lommer M."/>
            <person name="Martin-Jezequel V."/>
            <person name="Lopez P.J."/>
            <person name="Lucas S."/>
            <person name="Mangogna M."/>
            <person name="McGinnis K."/>
            <person name="Medlin L.K."/>
            <person name="Montsant A."/>
            <person name="Oudot-Le Secq M.P."/>
            <person name="Napoli C."/>
            <person name="Obornik M."/>
            <person name="Parker M.S."/>
            <person name="Petit J.L."/>
            <person name="Porcel B.M."/>
            <person name="Poulsen N."/>
            <person name="Robison M."/>
            <person name="Rychlewski L."/>
            <person name="Rynearson T.A."/>
            <person name="Schmutz J."/>
            <person name="Shapiro H."/>
            <person name="Siaut M."/>
            <person name="Stanley M."/>
            <person name="Sussman M.R."/>
            <person name="Taylor A.R."/>
            <person name="Vardi A."/>
            <person name="von Dassow P."/>
            <person name="Vyverman W."/>
            <person name="Willis A."/>
            <person name="Wyrwicz L.S."/>
            <person name="Rokhsar D.S."/>
            <person name="Weissenbach J."/>
            <person name="Armbrust E.V."/>
            <person name="Green B.R."/>
            <person name="Van de Peer Y."/>
            <person name="Grigoriev I.V."/>
        </authorList>
    </citation>
    <scope>NUCLEOTIDE SEQUENCE [LARGE SCALE GENOMIC DNA]</scope>
    <source>
        <strain evidence="3 4">CCAP 1055/1</strain>
    </source>
</reference>
<feature type="region of interest" description="Disordered" evidence="2">
    <location>
        <begin position="274"/>
        <end position="308"/>
    </location>
</feature>
<gene>
    <name evidence="3" type="ORF">PHATRDRAFT_54026</name>
</gene>
<dbReference type="Proteomes" id="UP000000759">
    <property type="component" value="Chromosome 1"/>
</dbReference>
<reference evidence="4" key="2">
    <citation type="submission" date="2008-08" db="EMBL/GenBank/DDBJ databases">
        <authorList>
            <consortium name="Diatom Consortium"/>
            <person name="Grigoriev I."/>
            <person name="Grimwood J."/>
            <person name="Kuo A."/>
            <person name="Otillar R.P."/>
            <person name="Salamov A."/>
            <person name="Detter J.C."/>
            <person name="Lindquist E."/>
            <person name="Shapiro H."/>
            <person name="Lucas S."/>
            <person name="Glavina del Rio T."/>
            <person name="Pitluck S."/>
            <person name="Rokhsar D."/>
            <person name="Bowler C."/>
        </authorList>
    </citation>
    <scope>GENOME REANNOTATION</scope>
    <source>
        <strain evidence="4">CCAP 1055/1</strain>
    </source>
</reference>
<dbReference type="RefSeq" id="XP_002177367.1">
    <property type="nucleotide sequence ID" value="XM_002177331.1"/>
</dbReference>
<dbReference type="InterPro" id="IPR027267">
    <property type="entry name" value="AH/BAR_dom_sf"/>
</dbReference>
<evidence type="ECO:0000313" key="4">
    <source>
        <dbReference type="Proteomes" id="UP000000759"/>
    </source>
</evidence>
<dbReference type="InParanoid" id="B7FQB2"/>
<evidence type="ECO:0000313" key="3">
    <source>
        <dbReference type="EMBL" id="EEC51830.1"/>
    </source>
</evidence>
<name>B7FQB2_PHATC</name>
<evidence type="ECO:0000256" key="2">
    <source>
        <dbReference type="SAM" id="MobiDB-lite"/>
    </source>
</evidence>
<feature type="region of interest" description="Disordered" evidence="2">
    <location>
        <begin position="1"/>
        <end position="32"/>
    </location>
</feature>
<dbReference type="OrthoDB" id="203088at2759"/>
<evidence type="ECO:0000256" key="1">
    <source>
        <dbReference type="SAM" id="Coils"/>
    </source>
</evidence>
<dbReference type="GeneID" id="7196225"/>